<feature type="transmembrane region" description="Helical" evidence="13">
    <location>
        <begin position="305"/>
        <end position="331"/>
    </location>
</feature>
<evidence type="ECO:0000256" key="3">
    <source>
        <dbReference type="ARBA" id="ARBA00022426"/>
    </source>
</evidence>
<evidence type="ECO:0000256" key="2">
    <source>
        <dbReference type="ARBA" id="ARBA00004651"/>
    </source>
</evidence>
<evidence type="ECO:0000313" key="16">
    <source>
        <dbReference type="Proteomes" id="UP000199435"/>
    </source>
</evidence>
<dbReference type="Gene3D" id="3.40.50.1980">
    <property type="entry name" value="Nitrogenase molybdenum iron protein domain"/>
    <property type="match status" value="1"/>
</dbReference>
<feature type="transmembrane region" description="Helical" evidence="13">
    <location>
        <begin position="276"/>
        <end position="299"/>
    </location>
</feature>
<keyword evidence="10" id="KW-0921">Nickel transport</keyword>
<dbReference type="GO" id="GO:0010045">
    <property type="term" value="P:response to nickel cation"/>
    <property type="evidence" value="ECO:0007669"/>
    <property type="project" value="TreeGrafter"/>
</dbReference>
<feature type="transmembrane region" description="Helical" evidence="13">
    <location>
        <begin position="352"/>
        <end position="369"/>
    </location>
</feature>
<keyword evidence="3" id="KW-0171">Cobalt transport</keyword>
<dbReference type="Proteomes" id="UP000199435">
    <property type="component" value="Unassembled WGS sequence"/>
</dbReference>
<dbReference type="GO" id="GO:0046583">
    <property type="term" value="F:monoatomic cation efflux transmembrane transporter activity"/>
    <property type="evidence" value="ECO:0007669"/>
    <property type="project" value="TreeGrafter"/>
</dbReference>
<evidence type="ECO:0000256" key="8">
    <source>
        <dbReference type="ARBA" id="ARBA00022989"/>
    </source>
</evidence>
<keyword evidence="5" id="KW-1003">Cell membrane</keyword>
<feature type="transmembrane region" description="Helical" evidence="13">
    <location>
        <begin position="13"/>
        <end position="31"/>
    </location>
</feature>
<dbReference type="GO" id="GO:0005886">
    <property type="term" value="C:plasma membrane"/>
    <property type="evidence" value="ECO:0007669"/>
    <property type="project" value="UniProtKB-SubCell"/>
</dbReference>
<dbReference type="GO" id="GO:0032025">
    <property type="term" value="P:response to cobalt ion"/>
    <property type="evidence" value="ECO:0007669"/>
    <property type="project" value="TreeGrafter"/>
</dbReference>
<evidence type="ECO:0000256" key="10">
    <source>
        <dbReference type="ARBA" id="ARBA00023112"/>
    </source>
</evidence>
<sequence length="394" mass="43033">MTSFTDLIQQSTAHAWLFVPTAILLGALHGLEPGHSKTMMAAFIIAIRGTISQAVMLGVAAAISHTAVVWLVALGGQYLGRGMNAETTEPYFQLASAVIIVGIAVWMLWRTWREQQLGAAHHHDHHHDHDHDHDHGHHHHDDVRRIDTGHGMMALEVFEDGVPPRFRIRFESGHGWAAKDVTLVTERQDGARQGFTFADTVGYLESLEEIPEPHEFRAQVSLGHGNHTHDYDVIYSEGAHDHQGLAVGDGEYMDAHERAHAQDIARRFKNQTVTNWQIVMFGLTGGLIPCPAAITVLLLCLQLKQLSLGAVLVVCFSVGLAVTMVSAGVLASLSVRHVQKRWSGFSTFARRAPYASGVLMLLIALYMGYSGLEGLRNGSHPAEAAMASGLKPAS</sequence>
<evidence type="ECO:0000256" key="6">
    <source>
        <dbReference type="ARBA" id="ARBA00022596"/>
    </source>
</evidence>
<keyword evidence="16" id="KW-1185">Reference proteome</keyword>
<keyword evidence="7 13" id="KW-0812">Transmembrane</keyword>
<feature type="transmembrane region" description="Helical" evidence="13">
    <location>
        <begin position="91"/>
        <end position="109"/>
    </location>
</feature>
<protein>
    <recommendedName>
        <fullName evidence="13">Nickel/cobalt efflux system</fullName>
    </recommendedName>
</protein>
<name>A0A1C3U9D2_9HYPH</name>
<evidence type="ECO:0000256" key="11">
    <source>
        <dbReference type="ARBA" id="ARBA00023136"/>
    </source>
</evidence>
<dbReference type="GO" id="GO:0006824">
    <property type="term" value="P:cobalt ion transport"/>
    <property type="evidence" value="ECO:0007669"/>
    <property type="project" value="UniProtKB-KW"/>
</dbReference>
<dbReference type="NCBIfam" id="NF007454">
    <property type="entry name" value="PRK10019.1"/>
    <property type="match status" value="2"/>
</dbReference>
<comment type="subcellular location">
    <subcellularLocation>
        <location evidence="2 13">Cell membrane</location>
        <topology evidence="2 13">Multi-pass membrane protein</topology>
    </subcellularLocation>
</comment>
<dbReference type="PANTHER" id="PTHR40659:SF1">
    <property type="entry name" value="NICKEL_COBALT EFFLUX SYSTEM RCNA"/>
    <property type="match status" value="1"/>
</dbReference>
<comment type="similarity">
    <text evidence="13">Belongs to the NiCoT transporter (TC 2.A.52) family.</text>
</comment>
<dbReference type="RefSeq" id="WP_092844000.1">
    <property type="nucleotide sequence ID" value="NZ_FMAH01000002.1"/>
</dbReference>
<keyword evidence="11 13" id="KW-0472">Membrane</keyword>
<proteinExistence type="inferred from homology"/>
<dbReference type="AlphaFoldDB" id="A0A1C3U9D2"/>
<feature type="compositionally biased region" description="Basic and acidic residues" evidence="14">
    <location>
        <begin position="127"/>
        <end position="144"/>
    </location>
</feature>
<keyword evidence="8 13" id="KW-1133">Transmembrane helix</keyword>
<evidence type="ECO:0000256" key="12">
    <source>
        <dbReference type="ARBA" id="ARBA00023285"/>
    </source>
</evidence>
<evidence type="ECO:0000256" key="9">
    <source>
        <dbReference type="ARBA" id="ARBA00023065"/>
    </source>
</evidence>
<keyword evidence="9" id="KW-0406">Ion transport</keyword>
<evidence type="ECO:0000256" key="5">
    <source>
        <dbReference type="ARBA" id="ARBA00022475"/>
    </source>
</evidence>
<comment type="function">
    <text evidence="1">Efflux system for nickel and cobalt.</text>
</comment>
<evidence type="ECO:0000256" key="13">
    <source>
        <dbReference type="RuleBase" id="RU362101"/>
    </source>
</evidence>
<dbReference type="Pfam" id="PF03824">
    <property type="entry name" value="NicO"/>
    <property type="match status" value="2"/>
</dbReference>
<evidence type="ECO:0000256" key="1">
    <source>
        <dbReference type="ARBA" id="ARBA00002510"/>
    </source>
</evidence>
<dbReference type="PANTHER" id="PTHR40659">
    <property type="entry name" value="NICKEL/COBALT EFFLUX SYSTEM RCNA"/>
    <property type="match status" value="1"/>
</dbReference>
<dbReference type="InterPro" id="IPR051224">
    <property type="entry name" value="NiCoT_RcnA"/>
</dbReference>
<dbReference type="OrthoDB" id="271709at2"/>
<evidence type="ECO:0000256" key="4">
    <source>
        <dbReference type="ARBA" id="ARBA00022448"/>
    </source>
</evidence>
<keyword evidence="12" id="KW-0170">Cobalt</keyword>
<gene>
    <name evidence="15" type="ORF">GA0061102_1002193</name>
</gene>
<accession>A0A1C3U9D2</accession>
<feature type="transmembrane region" description="Helical" evidence="13">
    <location>
        <begin position="43"/>
        <end position="71"/>
    </location>
</feature>
<dbReference type="EMBL" id="FMAH01000002">
    <property type="protein sequence ID" value="SCB12073.1"/>
    <property type="molecule type" value="Genomic_DNA"/>
</dbReference>
<evidence type="ECO:0000313" key="15">
    <source>
        <dbReference type="EMBL" id="SCB12073.1"/>
    </source>
</evidence>
<keyword evidence="6" id="KW-0533">Nickel</keyword>
<dbReference type="GO" id="GO:0015099">
    <property type="term" value="F:nickel cation transmembrane transporter activity"/>
    <property type="evidence" value="ECO:0007669"/>
    <property type="project" value="UniProtKB-UniRule"/>
</dbReference>
<evidence type="ECO:0000256" key="7">
    <source>
        <dbReference type="ARBA" id="ARBA00022692"/>
    </source>
</evidence>
<feature type="region of interest" description="Disordered" evidence="14">
    <location>
        <begin position="123"/>
        <end position="144"/>
    </location>
</feature>
<keyword evidence="4 13" id="KW-0813">Transport</keyword>
<organism evidence="15 16">
    <name type="scientific">Rhizobium miluonense</name>
    <dbReference type="NCBI Taxonomy" id="411945"/>
    <lineage>
        <taxon>Bacteria</taxon>
        <taxon>Pseudomonadati</taxon>
        <taxon>Pseudomonadota</taxon>
        <taxon>Alphaproteobacteria</taxon>
        <taxon>Hyphomicrobiales</taxon>
        <taxon>Rhizobiaceae</taxon>
        <taxon>Rhizobium/Agrobacterium group</taxon>
        <taxon>Rhizobium</taxon>
    </lineage>
</organism>
<reference evidence="16" key="1">
    <citation type="submission" date="2016-08" db="EMBL/GenBank/DDBJ databases">
        <authorList>
            <person name="Varghese N."/>
            <person name="Submissions Spin"/>
        </authorList>
    </citation>
    <scope>NUCLEOTIDE SEQUENCE [LARGE SCALE GENOMIC DNA]</scope>
    <source>
        <strain evidence="16">HAMBI 2971</strain>
    </source>
</reference>
<dbReference type="InterPro" id="IPR011541">
    <property type="entry name" value="Ni/Co_transpt_high_affinity"/>
</dbReference>
<evidence type="ECO:0000256" key="14">
    <source>
        <dbReference type="SAM" id="MobiDB-lite"/>
    </source>
</evidence>